<dbReference type="GO" id="GO:0004418">
    <property type="term" value="F:hydroxymethylbilane synthase activity"/>
    <property type="evidence" value="ECO:0007669"/>
    <property type="project" value="InterPro"/>
</dbReference>
<dbReference type="SUPFAM" id="SSF46938">
    <property type="entry name" value="CRAL/TRIO N-terminal domain"/>
    <property type="match status" value="1"/>
</dbReference>
<reference evidence="3 4" key="1">
    <citation type="submission" date="2020-04" db="EMBL/GenBank/DDBJ databases">
        <title>Perkinsus chesapeaki whole genome sequence.</title>
        <authorList>
            <person name="Bogema D.R."/>
        </authorList>
    </citation>
    <scope>NUCLEOTIDE SEQUENCE [LARGE SCALE GENOMIC DNA]</scope>
    <source>
        <strain evidence="3">ATCC PRA-425</strain>
    </source>
</reference>
<name>A0A7J6MK06_PERCH</name>
<dbReference type="Pfam" id="PF00650">
    <property type="entry name" value="CRAL_TRIO"/>
    <property type="match status" value="1"/>
</dbReference>
<feature type="domain" description="GOLD" evidence="2">
    <location>
        <begin position="338"/>
        <end position="442"/>
    </location>
</feature>
<feature type="domain" description="CRAL-TRIO" evidence="1">
    <location>
        <begin position="160"/>
        <end position="321"/>
    </location>
</feature>
<organism evidence="3 4">
    <name type="scientific">Perkinsus chesapeaki</name>
    <name type="common">Clam parasite</name>
    <name type="synonym">Perkinsus andrewsi</name>
    <dbReference type="NCBI Taxonomy" id="330153"/>
    <lineage>
        <taxon>Eukaryota</taxon>
        <taxon>Sar</taxon>
        <taxon>Alveolata</taxon>
        <taxon>Perkinsozoa</taxon>
        <taxon>Perkinsea</taxon>
        <taxon>Perkinsida</taxon>
        <taxon>Perkinsidae</taxon>
        <taxon>Perkinsus</taxon>
    </lineage>
</organism>
<dbReference type="InterPro" id="IPR001251">
    <property type="entry name" value="CRAL-TRIO_dom"/>
</dbReference>
<keyword evidence="3" id="KW-0560">Oxidoreductase</keyword>
<dbReference type="PANTHER" id="PTHR23324">
    <property type="entry name" value="SEC14 RELATED PROTEIN"/>
    <property type="match status" value="1"/>
</dbReference>
<keyword evidence="4" id="KW-1185">Reference proteome</keyword>
<dbReference type="SUPFAM" id="SSF52087">
    <property type="entry name" value="CRAL/TRIO domain"/>
    <property type="match status" value="1"/>
</dbReference>
<dbReference type="CDD" id="cd00170">
    <property type="entry name" value="SEC14"/>
    <property type="match status" value="1"/>
</dbReference>
<keyword evidence="3" id="KW-0503">Monooxygenase</keyword>
<dbReference type="GO" id="GO:0033014">
    <property type="term" value="P:tetrapyrrole biosynthetic process"/>
    <property type="evidence" value="ECO:0007669"/>
    <property type="project" value="InterPro"/>
</dbReference>
<dbReference type="PROSITE" id="PS00533">
    <property type="entry name" value="PORPHOBILINOGEN_DEAM"/>
    <property type="match status" value="1"/>
</dbReference>
<gene>
    <name evidence="3" type="primary">FMO1_1</name>
    <name evidence="3" type="ORF">FOL47_001212</name>
</gene>
<evidence type="ECO:0000259" key="1">
    <source>
        <dbReference type="PROSITE" id="PS50191"/>
    </source>
</evidence>
<dbReference type="InterPro" id="IPR009038">
    <property type="entry name" value="GOLD_dom"/>
</dbReference>
<dbReference type="AlphaFoldDB" id="A0A7J6MK06"/>
<accession>A0A7J6MK06</accession>
<dbReference type="EMBL" id="JAAPAO010000128">
    <property type="protein sequence ID" value="KAF4671776.1"/>
    <property type="molecule type" value="Genomic_DNA"/>
</dbReference>
<evidence type="ECO:0000259" key="2">
    <source>
        <dbReference type="PROSITE" id="PS50866"/>
    </source>
</evidence>
<dbReference type="PANTHER" id="PTHR23324:SF83">
    <property type="entry name" value="SEC14-LIKE PROTEIN 2"/>
    <property type="match status" value="1"/>
</dbReference>
<dbReference type="SMART" id="SM00516">
    <property type="entry name" value="SEC14"/>
    <property type="match status" value="1"/>
</dbReference>
<dbReference type="PROSITE" id="PS50191">
    <property type="entry name" value="CRAL_TRIO"/>
    <property type="match status" value="1"/>
</dbReference>
<dbReference type="Gene3D" id="3.40.525.10">
    <property type="entry name" value="CRAL-TRIO lipid binding domain"/>
    <property type="match status" value="1"/>
</dbReference>
<dbReference type="InterPro" id="IPR022419">
    <property type="entry name" value="Porphobilin_deaminase_cofac_BS"/>
</dbReference>
<comment type="caution">
    <text evidence="3">The sequence shown here is derived from an EMBL/GenBank/DDBJ whole genome shotgun (WGS) entry which is preliminary data.</text>
</comment>
<dbReference type="Proteomes" id="UP000591131">
    <property type="component" value="Unassembled WGS sequence"/>
</dbReference>
<dbReference type="SUPFAM" id="SSF101576">
    <property type="entry name" value="Supernatant protein factor (SPF), C-terminal domain"/>
    <property type="match status" value="1"/>
</dbReference>
<evidence type="ECO:0000313" key="3">
    <source>
        <dbReference type="EMBL" id="KAF4671776.1"/>
    </source>
</evidence>
<dbReference type="InterPro" id="IPR036598">
    <property type="entry name" value="GOLD_dom_sf"/>
</dbReference>
<dbReference type="InterPro" id="IPR036273">
    <property type="entry name" value="CRAL/TRIO_N_dom_sf"/>
</dbReference>
<evidence type="ECO:0000313" key="4">
    <source>
        <dbReference type="Proteomes" id="UP000591131"/>
    </source>
</evidence>
<proteinExistence type="predicted"/>
<dbReference type="Gene3D" id="2.60.120.680">
    <property type="entry name" value="GOLD domain"/>
    <property type="match status" value="1"/>
</dbReference>
<dbReference type="PROSITE" id="PS50866">
    <property type="entry name" value="GOLD"/>
    <property type="match status" value="1"/>
</dbReference>
<sequence>MPVPLAGGGKYCMRRATSKTVMSSYPCMPCAARFTQEHSQVAEDVTLPSEVTDAEKAALQTLKGLLTDDIVEYPNSDSMPDVFGDLRLLMFLKAAKGDAEQAAKQFKDFLAWRVERNVDSIRADIIERKLSFDDIPNLKKVSYYLPLNACLRNAAGEPLRAKDGSFIYCERLGMIESNGFVGEVTDDEFSEMSIYLSELGQLVIHNHYQRTGELASFMLAIDVGGAPKSAWSNPKVCKTIVNRLGSGGRLRETYYPQQVSKVCFLNAPWLFDAFFKLLKPFFPKDSLSKVNIFRPAENGILQLVDEKNLPEFLGGSCDSPLGQVPETGRLLNDRFGLGSTGVETVTIAKGQSMQIPLTVKKGDIVSWAFGVESQDINFGVEVRSQRDGQITSEFVVPLGKCSSHRSVRGEYSVEDTEARLVLIFDNTGSWVRSKTVHYRYDITSADEAAELDAEVSAVQPSYCV</sequence>
<dbReference type="OrthoDB" id="438988at2759"/>
<dbReference type="InterPro" id="IPR051064">
    <property type="entry name" value="SEC14/CRAL-TRIO_domain"/>
</dbReference>
<dbReference type="InterPro" id="IPR036865">
    <property type="entry name" value="CRAL-TRIO_dom_sf"/>
</dbReference>
<dbReference type="GO" id="GO:0004497">
    <property type="term" value="F:monooxygenase activity"/>
    <property type="evidence" value="ECO:0007669"/>
    <property type="project" value="UniProtKB-KW"/>
</dbReference>
<dbReference type="GO" id="GO:0005737">
    <property type="term" value="C:cytoplasm"/>
    <property type="evidence" value="ECO:0007669"/>
    <property type="project" value="TreeGrafter"/>
</dbReference>
<protein>
    <submittedName>
        <fullName evidence="3">Monooxygenase</fullName>
    </submittedName>
</protein>